<proteinExistence type="predicted"/>
<accession>A0A0A9AZD3</accession>
<name>A0A0A9AZD3_ARUDO</name>
<sequence>MKLKILRNDMIQPVVIPKHFTFEFPPGAGNMASDGAASR</sequence>
<dbReference type="AlphaFoldDB" id="A0A0A9AZD3"/>
<evidence type="ECO:0000313" key="1">
    <source>
        <dbReference type="EMBL" id="JAD52442.1"/>
    </source>
</evidence>
<reference evidence="1" key="1">
    <citation type="submission" date="2014-09" db="EMBL/GenBank/DDBJ databases">
        <authorList>
            <person name="Magalhaes I.L.F."/>
            <person name="Oliveira U."/>
            <person name="Santos F.R."/>
            <person name="Vidigal T.H.D.A."/>
            <person name="Brescovit A.D."/>
            <person name="Santos A.J."/>
        </authorList>
    </citation>
    <scope>NUCLEOTIDE SEQUENCE</scope>
    <source>
        <tissue evidence="1">Shoot tissue taken approximately 20 cm above the soil surface</tissue>
    </source>
</reference>
<dbReference type="EMBL" id="GBRH01245453">
    <property type="protein sequence ID" value="JAD52442.1"/>
    <property type="molecule type" value="Transcribed_RNA"/>
</dbReference>
<organism evidence="1">
    <name type="scientific">Arundo donax</name>
    <name type="common">Giant reed</name>
    <name type="synonym">Donax arundinaceus</name>
    <dbReference type="NCBI Taxonomy" id="35708"/>
    <lineage>
        <taxon>Eukaryota</taxon>
        <taxon>Viridiplantae</taxon>
        <taxon>Streptophyta</taxon>
        <taxon>Embryophyta</taxon>
        <taxon>Tracheophyta</taxon>
        <taxon>Spermatophyta</taxon>
        <taxon>Magnoliopsida</taxon>
        <taxon>Liliopsida</taxon>
        <taxon>Poales</taxon>
        <taxon>Poaceae</taxon>
        <taxon>PACMAD clade</taxon>
        <taxon>Arundinoideae</taxon>
        <taxon>Arundineae</taxon>
        <taxon>Arundo</taxon>
    </lineage>
</organism>
<protein>
    <submittedName>
        <fullName evidence="1">Uncharacterized protein</fullName>
    </submittedName>
</protein>
<reference evidence="1" key="2">
    <citation type="journal article" date="2015" name="Data Brief">
        <title>Shoot transcriptome of the giant reed, Arundo donax.</title>
        <authorList>
            <person name="Barrero R.A."/>
            <person name="Guerrero F.D."/>
            <person name="Moolhuijzen P."/>
            <person name="Goolsby J.A."/>
            <person name="Tidwell J."/>
            <person name="Bellgard S.E."/>
            <person name="Bellgard M.I."/>
        </authorList>
    </citation>
    <scope>NUCLEOTIDE SEQUENCE</scope>
    <source>
        <tissue evidence="1">Shoot tissue taken approximately 20 cm above the soil surface</tissue>
    </source>
</reference>